<dbReference type="PANTHER" id="PTHR33048:SF96">
    <property type="entry name" value="INTEGRAL MEMBRANE PROTEIN"/>
    <property type="match status" value="1"/>
</dbReference>
<dbReference type="InterPro" id="IPR052337">
    <property type="entry name" value="SAT4-like"/>
</dbReference>
<feature type="region of interest" description="Disordered" evidence="6">
    <location>
        <begin position="288"/>
        <end position="307"/>
    </location>
</feature>
<evidence type="ECO:0000256" key="1">
    <source>
        <dbReference type="ARBA" id="ARBA00004141"/>
    </source>
</evidence>
<evidence type="ECO:0000259" key="8">
    <source>
        <dbReference type="Pfam" id="PF20684"/>
    </source>
</evidence>
<dbReference type="EMBL" id="JARVKF010000396">
    <property type="protein sequence ID" value="KAK9417866.1"/>
    <property type="molecule type" value="Genomic_DNA"/>
</dbReference>
<comment type="subcellular location">
    <subcellularLocation>
        <location evidence="1">Membrane</location>
        <topology evidence="1">Multi-pass membrane protein</topology>
    </subcellularLocation>
</comment>
<proteinExistence type="inferred from homology"/>
<evidence type="ECO:0000256" key="4">
    <source>
        <dbReference type="ARBA" id="ARBA00023136"/>
    </source>
</evidence>
<dbReference type="InterPro" id="IPR049326">
    <property type="entry name" value="Rhodopsin_dom_fungi"/>
</dbReference>
<reference evidence="9 10" key="1">
    <citation type="journal article" date="2024" name="J. Plant Pathol.">
        <title>Sequence and assembly of the genome of Seiridium unicorne, isolate CBS 538.82, causal agent of cypress canker disease.</title>
        <authorList>
            <person name="Scali E."/>
            <person name="Rocca G.D."/>
            <person name="Danti R."/>
            <person name="Garbelotto M."/>
            <person name="Barberini S."/>
            <person name="Baroncelli R."/>
            <person name="Emiliani G."/>
        </authorList>
    </citation>
    <scope>NUCLEOTIDE SEQUENCE [LARGE SCALE GENOMIC DNA]</scope>
    <source>
        <strain evidence="9 10">BM-138-508</strain>
    </source>
</reference>
<feature type="compositionally biased region" description="Basic and acidic residues" evidence="6">
    <location>
        <begin position="373"/>
        <end position="389"/>
    </location>
</feature>
<evidence type="ECO:0000313" key="9">
    <source>
        <dbReference type="EMBL" id="KAK9417866.1"/>
    </source>
</evidence>
<feature type="transmembrane region" description="Helical" evidence="7">
    <location>
        <begin position="93"/>
        <end position="117"/>
    </location>
</feature>
<keyword evidence="3 7" id="KW-1133">Transmembrane helix</keyword>
<feature type="transmembrane region" description="Helical" evidence="7">
    <location>
        <begin position="49"/>
        <end position="73"/>
    </location>
</feature>
<protein>
    <submittedName>
        <fullName evidence="9">Integral membrane protein</fullName>
    </submittedName>
</protein>
<evidence type="ECO:0000256" key="5">
    <source>
        <dbReference type="ARBA" id="ARBA00038359"/>
    </source>
</evidence>
<name>A0ABR2UU95_9PEZI</name>
<evidence type="ECO:0000256" key="6">
    <source>
        <dbReference type="SAM" id="MobiDB-lite"/>
    </source>
</evidence>
<feature type="transmembrane region" description="Helical" evidence="7">
    <location>
        <begin position="129"/>
        <end position="149"/>
    </location>
</feature>
<feature type="transmembrane region" description="Helical" evidence="7">
    <location>
        <begin position="190"/>
        <end position="207"/>
    </location>
</feature>
<keyword evidence="4 7" id="KW-0472">Membrane</keyword>
<feature type="transmembrane region" description="Helical" evidence="7">
    <location>
        <begin position="17"/>
        <end position="37"/>
    </location>
</feature>
<comment type="similarity">
    <text evidence="5">Belongs to the SAT4 family.</text>
</comment>
<evidence type="ECO:0000256" key="7">
    <source>
        <dbReference type="SAM" id="Phobius"/>
    </source>
</evidence>
<gene>
    <name evidence="9" type="ORF">SUNI508_01623</name>
</gene>
<keyword evidence="10" id="KW-1185">Reference proteome</keyword>
<feature type="region of interest" description="Disordered" evidence="6">
    <location>
        <begin position="373"/>
        <end position="398"/>
    </location>
</feature>
<keyword evidence="2 7" id="KW-0812">Transmembrane</keyword>
<evidence type="ECO:0000313" key="10">
    <source>
        <dbReference type="Proteomes" id="UP001408356"/>
    </source>
</evidence>
<accession>A0ABR2UU95</accession>
<sequence>MTRNIGFDVNPGGTRLVIAQLVFLFLAWLVCLLRAHVKIFMTKKILPDDWLMLVSLFIYTAYAVIAIHGVVVGGTGKHTSELTPDGIEVALRAWYLCEVLYAPLSAIIRTSIALFVLRLASKRWQIWTITINLVIVWLISITYFFLMALQCLPPNYFWQGPVRAPGVTGACINHDVVPIATVVHSSVSAVSDWVLGLLPIAMLWNIAINRRTKFSIAVLLSMGFIAGVALIVRIPYVKKIAISADFLSETIDLAVWSVIEPSLGIMAGCIVAIRPLFNAWGFGLGRSRHRRSDQPSGSESGRRGPVVPRWRALRNSKKLYDHSDLGAEPFSVQPEAAVSAARVSDVELKAVETVSDQRTMEGPNAIALDLERGISSEEEGESSRAHEINTHTPVDMVS</sequence>
<feature type="transmembrane region" description="Helical" evidence="7">
    <location>
        <begin position="254"/>
        <end position="277"/>
    </location>
</feature>
<dbReference type="Proteomes" id="UP001408356">
    <property type="component" value="Unassembled WGS sequence"/>
</dbReference>
<dbReference type="PANTHER" id="PTHR33048">
    <property type="entry name" value="PTH11-LIKE INTEGRAL MEMBRANE PROTEIN (AFU_ORTHOLOGUE AFUA_5G11245)"/>
    <property type="match status" value="1"/>
</dbReference>
<evidence type="ECO:0000256" key="3">
    <source>
        <dbReference type="ARBA" id="ARBA00022989"/>
    </source>
</evidence>
<evidence type="ECO:0000256" key="2">
    <source>
        <dbReference type="ARBA" id="ARBA00022692"/>
    </source>
</evidence>
<feature type="domain" description="Rhodopsin" evidence="8">
    <location>
        <begin position="33"/>
        <end position="278"/>
    </location>
</feature>
<organism evidence="9 10">
    <name type="scientific">Seiridium unicorne</name>
    <dbReference type="NCBI Taxonomy" id="138068"/>
    <lineage>
        <taxon>Eukaryota</taxon>
        <taxon>Fungi</taxon>
        <taxon>Dikarya</taxon>
        <taxon>Ascomycota</taxon>
        <taxon>Pezizomycotina</taxon>
        <taxon>Sordariomycetes</taxon>
        <taxon>Xylariomycetidae</taxon>
        <taxon>Amphisphaeriales</taxon>
        <taxon>Sporocadaceae</taxon>
        <taxon>Seiridium</taxon>
    </lineage>
</organism>
<comment type="caution">
    <text evidence="9">The sequence shown here is derived from an EMBL/GenBank/DDBJ whole genome shotgun (WGS) entry which is preliminary data.</text>
</comment>
<feature type="transmembrane region" description="Helical" evidence="7">
    <location>
        <begin position="214"/>
        <end position="234"/>
    </location>
</feature>
<dbReference type="Pfam" id="PF20684">
    <property type="entry name" value="Fung_rhodopsin"/>
    <property type="match status" value="1"/>
</dbReference>